<protein>
    <submittedName>
        <fullName evidence="2">Recombinase XerD</fullName>
    </submittedName>
</protein>
<evidence type="ECO:0000256" key="1">
    <source>
        <dbReference type="ARBA" id="ARBA00023172"/>
    </source>
</evidence>
<gene>
    <name evidence="2" type="ORF">TthHB5018_b21680</name>
</gene>
<dbReference type="Gene3D" id="1.10.443.10">
    <property type="entry name" value="Intergrase catalytic core"/>
    <property type="match status" value="1"/>
</dbReference>
<reference evidence="3" key="1">
    <citation type="submission" date="2021-01" db="EMBL/GenBank/DDBJ databases">
        <title>Complete Genome Sequence of Thermus thermophilus Strain HB5018, Isolated from Mine Onsen Hot Spring.</title>
        <authorList>
            <person name="Miyazaki K."/>
            <person name="Moriya T."/>
            <person name="Nemoto N."/>
            <person name="Oshima T."/>
            <person name="Yura K."/>
            <person name="Bessho Y."/>
        </authorList>
    </citation>
    <scope>NUCLEOTIDE SEQUENCE [LARGE SCALE GENOMIC DNA]</scope>
    <source>
        <strain evidence="3">HB5018</strain>
        <plasmid evidence="3">pHB5018b</plasmid>
    </source>
</reference>
<sequence>MGRSGGKERDLVVVGGWGDKMGVRMKEGLGLEVWDHPKERRRVGEALARWDEGALKEALWAYLVRHRKKPDRAAPHYVGYFVRWLALKGRRWPHLEPEDPKAFLLEAKERGFPGGERGPLSWGTVERARASLRHLFPFLDWAGHPMPSHVRLPSRQELPVVAPSRAMPEEAYQDLLEKAGAYPLAYWRPLLRVLLVLLGEVGLTVKEAVELWQEDVREKVLLVRGAKLREVPLSPLAREVLADWLPQRAFLASHQPLPYPHLLLKPAPGKNRGKPLGLEEAKWILTEFADFAGVKAEGKRRADLALPLRWRAIRRFLKEGHPREKVAYWTGMKSLVVPGWGEE</sequence>
<evidence type="ECO:0000313" key="3">
    <source>
        <dbReference type="Proteomes" id="UP000596099"/>
    </source>
</evidence>
<dbReference type="AlphaFoldDB" id="A0A7R7TFN7"/>
<dbReference type="GO" id="GO:0003677">
    <property type="term" value="F:DNA binding"/>
    <property type="evidence" value="ECO:0007669"/>
    <property type="project" value="InterPro"/>
</dbReference>
<name>A0A7R7TFN7_THETH</name>
<dbReference type="GO" id="GO:0006310">
    <property type="term" value="P:DNA recombination"/>
    <property type="evidence" value="ECO:0007669"/>
    <property type="project" value="UniProtKB-KW"/>
</dbReference>
<dbReference type="Proteomes" id="UP000596099">
    <property type="component" value="Plasmid pHB5018b"/>
</dbReference>
<geneLocation type="plasmid" evidence="2 3">
    <name>pHB5018b</name>
</geneLocation>
<dbReference type="SUPFAM" id="SSF56349">
    <property type="entry name" value="DNA breaking-rejoining enzymes"/>
    <property type="match status" value="1"/>
</dbReference>
<dbReference type="InterPro" id="IPR013762">
    <property type="entry name" value="Integrase-like_cat_sf"/>
</dbReference>
<proteinExistence type="predicted"/>
<dbReference type="InterPro" id="IPR011010">
    <property type="entry name" value="DNA_brk_join_enz"/>
</dbReference>
<dbReference type="EMBL" id="AP024271">
    <property type="protein sequence ID" value="BCP67234.1"/>
    <property type="molecule type" value="Genomic_DNA"/>
</dbReference>
<organism evidence="2 3">
    <name type="scientific">Thermus thermophilus</name>
    <dbReference type="NCBI Taxonomy" id="274"/>
    <lineage>
        <taxon>Bacteria</taxon>
        <taxon>Thermotogati</taxon>
        <taxon>Deinococcota</taxon>
        <taxon>Deinococci</taxon>
        <taxon>Thermales</taxon>
        <taxon>Thermaceae</taxon>
        <taxon>Thermus</taxon>
    </lineage>
</organism>
<keyword evidence="2" id="KW-0614">Plasmid</keyword>
<accession>A0A7R7TFN7</accession>
<evidence type="ECO:0000313" key="2">
    <source>
        <dbReference type="EMBL" id="BCP67234.1"/>
    </source>
</evidence>
<dbReference type="GO" id="GO:0015074">
    <property type="term" value="P:DNA integration"/>
    <property type="evidence" value="ECO:0007669"/>
    <property type="project" value="InterPro"/>
</dbReference>
<keyword evidence="1" id="KW-0233">DNA recombination</keyword>